<dbReference type="Proteomes" id="UP001060112">
    <property type="component" value="Chromosome"/>
</dbReference>
<keyword evidence="2" id="KW-1185">Reference proteome</keyword>
<dbReference type="RefSeq" id="WP_290141902.1">
    <property type="nucleotide sequence ID" value="NZ_CP101620.1"/>
</dbReference>
<dbReference type="EMBL" id="CP101620">
    <property type="protein sequence ID" value="UTY40481.1"/>
    <property type="molecule type" value="Genomic_DNA"/>
</dbReference>
<reference evidence="1" key="1">
    <citation type="submission" date="2022-07" db="EMBL/GenBank/DDBJ databases">
        <title>Faecal culturing of patients with breast cancer.</title>
        <authorList>
            <person name="Teng N.M.Y."/>
            <person name="Kiu R."/>
            <person name="Evans R."/>
            <person name="Baker D.J."/>
            <person name="Zenner C."/>
            <person name="Robinson S.D."/>
            <person name="Hall L.J."/>
        </authorList>
    </citation>
    <scope>NUCLEOTIDE SEQUENCE</scope>
    <source>
        <strain evidence="1">LH1062</strain>
    </source>
</reference>
<proteinExistence type="predicted"/>
<accession>A0ABY5I548</accession>
<sequence>MKAGYNKLDITPKNPVYMAGYNRPYQSIGILDPIEINTMALCSQEKLFIISILDSIIIENSVIEPVKNKICELYNISQDQVVIGCIHTHSAPRILNLFLKRQR</sequence>
<evidence type="ECO:0008006" key="3">
    <source>
        <dbReference type="Google" id="ProtNLM"/>
    </source>
</evidence>
<evidence type="ECO:0000313" key="2">
    <source>
        <dbReference type="Proteomes" id="UP001060112"/>
    </source>
</evidence>
<evidence type="ECO:0000313" key="1">
    <source>
        <dbReference type="EMBL" id="UTY40481.1"/>
    </source>
</evidence>
<name>A0ABY5I548_9FIRM</name>
<organism evidence="1 2">
    <name type="scientific">Allocoprobacillus halotolerans</name>
    <dbReference type="NCBI Taxonomy" id="2944914"/>
    <lineage>
        <taxon>Bacteria</taxon>
        <taxon>Bacillati</taxon>
        <taxon>Bacillota</taxon>
        <taxon>Erysipelotrichia</taxon>
        <taxon>Erysipelotrichales</taxon>
        <taxon>Erysipelotrichaceae</taxon>
        <taxon>Allocoprobacillus</taxon>
    </lineage>
</organism>
<protein>
    <recommendedName>
        <fullName evidence="3">Neutral/alkaline non-lysosomal ceramidase N-terminal domain-containing protein</fullName>
    </recommendedName>
</protein>
<gene>
    <name evidence="1" type="ORF">NMU03_06785</name>
</gene>